<comment type="caution">
    <text evidence="2">The sequence shown here is derived from an EMBL/GenBank/DDBJ whole genome shotgun (WGS) entry which is preliminary data.</text>
</comment>
<accession>A0A0R2FM39</accession>
<dbReference type="InterPro" id="IPR001387">
    <property type="entry name" value="Cro/C1-type_HTH"/>
</dbReference>
<dbReference type="EMBL" id="AYZM01000067">
    <property type="protein sequence ID" value="KRN25517.1"/>
    <property type="molecule type" value="Genomic_DNA"/>
</dbReference>
<dbReference type="STRING" id="1423804.FD14_GL000286"/>
<feature type="domain" description="HTH cro/C1-type" evidence="1">
    <location>
        <begin position="2"/>
        <end position="50"/>
    </location>
</feature>
<dbReference type="PROSITE" id="PS50943">
    <property type="entry name" value="HTH_CROC1"/>
    <property type="match status" value="1"/>
</dbReference>
<dbReference type="SUPFAM" id="SSF47413">
    <property type="entry name" value="lambda repressor-like DNA-binding domains"/>
    <property type="match status" value="1"/>
</dbReference>
<keyword evidence="3" id="KW-1185">Reference proteome</keyword>
<sequence length="89" mass="9925">MRGYSQFKLAELADVSESLISKVEQGKVPNLSIPMLAKIVNGLGLPLSDFFADDDVLNHSIVTEKLQQLPAEKRDEALRLVLQMLDLMK</sequence>
<reference evidence="2 3" key="1">
    <citation type="journal article" date="2015" name="Genome Announc.">
        <title>Expanding the biotechnology potential of lactobacilli through comparative genomics of 213 strains and associated genera.</title>
        <authorList>
            <person name="Sun Z."/>
            <person name="Harris H.M."/>
            <person name="McCann A."/>
            <person name="Guo C."/>
            <person name="Argimon S."/>
            <person name="Zhang W."/>
            <person name="Yang X."/>
            <person name="Jeffery I.B."/>
            <person name="Cooney J.C."/>
            <person name="Kagawa T.F."/>
            <person name="Liu W."/>
            <person name="Song Y."/>
            <person name="Salvetti E."/>
            <person name="Wrobel A."/>
            <person name="Rasinkangas P."/>
            <person name="Parkhill J."/>
            <person name="Rea M.C."/>
            <person name="O'Sullivan O."/>
            <person name="Ritari J."/>
            <person name="Douillard F.P."/>
            <person name="Paul Ross R."/>
            <person name="Yang R."/>
            <person name="Briner A.E."/>
            <person name="Felis G.E."/>
            <person name="de Vos W.M."/>
            <person name="Barrangou R."/>
            <person name="Klaenhammer T.R."/>
            <person name="Caufield P.W."/>
            <person name="Cui Y."/>
            <person name="Zhang H."/>
            <person name="O'Toole P.W."/>
        </authorList>
    </citation>
    <scope>NUCLEOTIDE SEQUENCE [LARGE SCALE GENOMIC DNA]</scope>
    <source>
        <strain evidence="2 3">DSM 23365</strain>
    </source>
</reference>
<proteinExistence type="predicted"/>
<evidence type="ECO:0000259" key="1">
    <source>
        <dbReference type="PROSITE" id="PS50943"/>
    </source>
</evidence>
<dbReference type="SMART" id="SM00530">
    <property type="entry name" value="HTH_XRE"/>
    <property type="match status" value="1"/>
</dbReference>
<dbReference type="AlphaFoldDB" id="A0A0R2FM39"/>
<gene>
    <name evidence="2" type="ORF">FD14_GL000286</name>
</gene>
<protein>
    <recommendedName>
        <fullName evidence="1">HTH cro/C1-type domain-containing protein</fullName>
    </recommendedName>
</protein>
<dbReference type="Gene3D" id="1.10.260.40">
    <property type="entry name" value="lambda repressor-like DNA-binding domains"/>
    <property type="match status" value="1"/>
</dbReference>
<dbReference type="PATRIC" id="fig|1423804.4.peg.312"/>
<evidence type="ECO:0000313" key="2">
    <source>
        <dbReference type="EMBL" id="KRN25517.1"/>
    </source>
</evidence>
<dbReference type="Pfam" id="PF01381">
    <property type="entry name" value="HTH_3"/>
    <property type="match status" value="1"/>
</dbReference>
<dbReference type="InterPro" id="IPR010982">
    <property type="entry name" value="Lambda_DNA-bd_dom_sf"/>
</dbReference>
<dbReference type="Proteomes" id="UP000051442">
    <property type="component" value="Unassembled WGS sequence"/>
</dbReference>
<evidence type="ECO:0000313" key="3">
    <source>
        <dbReference type="Proteomes" id="UP000051442"/>
    </source>
</evidence>
<name>A0A0R2FM39_9LACO</name>
<dbReference type="CDD" id="cd00093">
    <property type="entry name" value="HTH_XRE"/>
    <property type="match status" value="1"/>
</dbReference>
<organism evidence="2 3">
    <name type="scientific">Secundilactobacillus similis DSM 23365 = JCM 2765</name>
    <dbReference type="NCBI Taxonomy" id="1423804"/>
    <lineage>
        <taxon>Bacteria</taxon>
        <taxon>Bacillati</taxon>
        <taxon>Bacillota</taxon>
        <taxon>Bacilli</taxon>
        <taxon>Lactobacillales</taxon>
        <taxon>Lactobacillaceae</taxon>
        <taxon>Secundilactobacillus</taxon>
    </lineage>
</organism>
<dbReference type="GO" id="GO:0003677">
    <property type="term" value="F:DNA binding"/>
    <property type="evidence" value="ECO:0007669"/>
    <property type="project" value="InterPro"/>
</dbReference>